<protein>
    <submittedName>
        <fullName evidence="3">Uncharacterized protein</fullName>
    </submittedName>
</protein>
<feature type="region of interest" description="Disordered" evidence="1">
    <location>
        <begin position="89"/>
        <end position="149"/>
    </location>
</feature>
<feature type="compositionally biased region" description="Low complexity" evidence="1">
    <location>
        <begin position="89"/>
        <end position="121"/>
    </location>
</feature>
<keyword evidence="2" id="KW-0472">Membrane</keyword>
<name>A0A4Q7U844_9MICO</name>
<keyword evidence="2" id="KW-0812">Transmembrane</keyword>
<feature type="transmembrane region" description="Helical" evidence="2">
    <location>
        <begin position="64"/>
        <end position="85"/>
    </location>
</feature>
<evidence type="ECO:0000313" key="4">
    <source>
        <dbReference type="Proteomes" id="UP000291832"/>
    </source>
</evidence>
<sequence>MNKDPLEELFGPSEETPEPVPARERLAYEQADRVRTAQFPAERGAVGAAQDRERRAGGPNAKPWIVVGIVAVLAIVASIVVLNIARGQGEPETTAQPTATSSPTQSQTTAPQPSTPAPSETESPESDDDEVPSVDVGETIPFPIGPWNATSQWPQRLGGASFNIGADDELRLTGDLFNSFPESCAAMRTAWGATKLPDGTFEVAKPATKCEAAPELYDEVWGLLDAWTKTIKPA</sequence>
<feature type="compositionally biased region" description="Basic and acidic residues" evidence="1">
    <location>
        <begin position="21"/>
        <end position="35"/>
    </location>
</feature>
<reference evidence="3 4" key="1">
    <citation type="journal article" date="2015" name="Stand. Genomic Sci.">
        <title>Genomic Encyclopedia of Bacterial and Archaeal Type Strains, Phase III: the genomes of soil and plant-associated and newly described type strains.</title>
        <authorList>
            <person name="Whitman W.B."/>
            <person name="Woyke T."/>
            <person name="Klenk H.P."/>
            <person name="Zhou Y."/>
            <person name="Lilburn T.G."/>
            <person name="Beck B.J."/>
            <person name="De Vos P."/>
            <person name="Vandamme P."/>
            <person name="Eisen J.A."/>
            <person name="Garrity G."/>
            <person name="Hugenholtz P."/>
            <person name="Kyrpides N.C."/>
        </authorList>
    </citation>
    <scope>NUCLEOTIDE SEQUENCE [LARGE SCALE GENOMIC DNA]</scope>
    <source>
        <strain evidence="3 4">RF6</strain>
    </source>
</reference>
<keyword evidence="2" id="KW-1133">Transmembrane helix</keyword>
<proteinExistence type="predicted"/>
<evidence type="ECO:0000256" key="2">
    <source>
        <dbReference type="SAM" id="Phobius"/>
    </source>
</evidence>
<gene>
    <name evidence="3" type="ORF">EV139_0287</name>
</gene>
<evidence type="ECO:0000313" key="3">
    <source>
        <dbReference type="EMBL" id="RZT68562.1"/>
    </source>
</evidence>
<feature type="compositionally biased region" description="Acidic residues" evidence="1">
    <location>
        <begin position="122"/>
        <end position="132"/>
    </location>
</feature>
<dbReference type="AlphaFoldDB" id="A0A4Q7U844"/>
<keyword evidence="4" id="KW-1185">Reference proteome</keyword>
<dbReference type="RefSeq" id="WP_241988935.1">
    <property type="nucleotide sequence ID" value="NZ_QYAG01000004.1"/>
</dbReference>
<dbReference type="Proteomes" id="UP000291832">
    <property type="component" value="Unassembled WGS sequence"/>
</dbReference>
<accession>A0A4Q7U844</accession>
<comment type="caution">
    <text evidence="3">The sequence shown here is derived from an EMBL/GenBank/DDBJ whole genome shotgun (WGS) entry which is preliminary data.</text>
</comment>
<feature type="region of interest" description="Disordered" evidence="1">
    <location>
        <begin position="1"/>
        <end position="60"/>
    </location>
</feature>
<evidence type="ECO:0000256" key="1">
    <source>
        <dbReference type="SAM" id="MobiDB-lite"/>
    </source>
</evidence>
<organism evidence="3 4">
    <name type="scientific">Leucobacter luti</name>
    <dbReference type="NCBI Taxonomy" id="340320"/>
    <lineage>
        <taxon>Bacteria</taxon>
        <taxon>Bacillati</taxon>
        <taxon>Actinomycetota</taxon>
        <taxon>Actinomycetes</taxon>
        <taxon>Micrococcales</taxon>
        <taxon>Microbacteriaceae</taxon>
        <taxon>Leucobacter</taxon>
    </lineage>
</organism>
<dbReference type="EMBL" id="SHKI01000002">
    <property type="protein sequence ID" value="RZT68562.1"/>
    <property type="molecule type" value="Genomic_DNA"/>
</dbReference>